<gene>
    <name evidence="1" type="ORF">CVT01_00440</name>
</gene>
<name>A0A7S9RG12_9BACT</name>
<organism evidence="1 2">
    <name type="scientific">Campylobacter concisus</name>
    <dbReference type="NCBI Taxonomy" id="199"/>
    <lineage>
        <taxon>Bacteria</taxon>
        <taxon>Pseudomonadati</taxon>
        <taxon>Campylobacterota</taxon>
        <taxon>Epsilonproteobacteria</taxon>
        <taxon>Campylobacterales</taxon>
        <taxon>Campylobacteraceae</taxon>
        <taxon>Campylobacter</taxon>
    </lineage>
</organism>
<proteinExistence type="predicted"/>
<evidence type="ECO:0000313" key="2">
    <source>
        <dbReference type="Proteomes" id="UP000594404"/>
    </source>
</evidence>
<dbReference type="Proteomes" id="UP000594404">
    <property type="component" value="Chromosome"/>
</dbReference>
<protein>
    <submittedName>
        <fullName evidence="1">Uncharacterized protein</fullName>
    </submittedName>
</protein>
<reference evidence="1 2" key="1">
    <citation type="journal article" date="2018" name="Emerg. Microbes Infect.">
        <title>Genomic analysis of oral Campylobacter concisus strains identified a potential bacterial molecular marker associated with active Crohn's disease.</title>
        <authorList>
            <person name="Liu F."/>
            <person name="Ma R."/>
            <person name="Tay C.Y.A."/>
            <person name="Octavia S."/>
            <person name="Lan R."/>
            <person name="Chung H.K.L."/>
            <person name="Riordan S.M."/>
            <person name="Grimm M.C."/>
            <person name="Leong R.W."/>
            <person name="Tanaka M.M."/>
            <person name="Connor S."/>
            <person name="Zhang L."/>
        </authorList>
    </citation>
    <scope>NUCLEOTIDE SEQUENCE [LARGE SCALE GENOMIC DNA]</scope>
    <source>
        <strain evidence="1 2">P1CDO3</strain>
    </source>
</reference>
<dbReference type="AlphaFoldDB" id="A0A7S9RG12"/>
<accession>A0A7S9RG12</accession>
<sequence>MNNGGGVGVTVDKRLLNLTINKKFAPKFKHFWSQILLVNLYLELNLKSKNRVNYKFGLLEKWLP</sequence>
<dbReference type="RefSeq" id="WP_107714482.1">
    <property type="nucleotide sequence ID" value="NZ_CP049266.1"/>
</dbReference>
<dbReference type="EMBL" id="CP049266">
    <property type="protein sequence ID" value="QPH91064.1"/>
    <property type="molecule type" value="Genomic_DNA"/>
</dbReference>
<evidence type="ECO:0000313" key="1">
    <source>
        <dbReference type="EMBL" id="QPH91064.1"/>
    </source>
</evidence>